<reference evidence="2" key="1">
    <citation type="submission" date="2020-04" db="EMBL/GenBank/DDBJ databases">
        <authorList>
            <person name="Chiriac C."/>
            <person name="Salcher M."/>
            <person name="Ghai R."/>
            <person name="Kavagutti S V."/>
        </authorList>
    </citation>
    <scope>NUCLEOTIDE SEQUENCE</scope>
</reference>
<sequence length="82" mass="9701">MSNPEFFLNDDEWSKNLETAYEEYMWNCESMIDGEEPDEFTETLSGELFCGCSTCYTREQLFFLVPRIIKAYKEGKITLNEE</sequence>
<accession>A0A6J5MSY5</accession>
<proteinExistence type="predicted"/>
<evidence type="ECO:0000313" key="2">
    <source>
        <dbReference type="EMBL" id="CAB4148050.1"/>
    </source>
</evidence>
<name>A0A6J5MSY5_9CAUD</name>
<protein>
    <submittedName>
        <fullName evidence="2">Uncharacterized protein</fullName>
    </submittedName>
</protein>
<dbReference type="EMBL" id="LR796338">
    <property type="protein sequence ID" value="CAB4137777.1"/>
    <property type="molecule type" value="Genomic_DNA"/>
</dbReference>
<organism evidence="2">
    <name type="scientific">uncultured Caudovirales phage</name>
    <dbReference type="NCBI Taxonomy" id="2100421"/>
    <lineage>
        <taxon>Viruses</taxon>
        <taxon>Duplodnaviria</taxon>
        <taxon>Heunggongvirae</taxon>
        <taxon>Uroviricota</taxon>
        <taxon>Caudoviricetes</taxon>
        <taxon>Peduoviridae</taxon>
        <taxon>Maltschvirus</taxon>
        <taxon>Maltschvirus maltsch</taxon>
    </lineage>
</organism>
<dbReference type="EMBL" id="LR796481">
    <property type="protein sequence ID" value="CAB4148050.1"/>
    <property type="molecule type" value="Genomic_DNA"/>
</dbReference>
<evidence type="ECO:0000313" key="1">
    <source>
        <dbReference type="EMBL" id="CAB4137777.1"/>
    </source>
</evidence>
<gene>
    <name evidence="1" type="ORF">UFOVP325_91</name>
    <name evidence="2" type="ORF">UFOVP430_86</name>
</gene>